<gene>
    <name evidence="2" type="ORF">H9661_04605</name>
</gene>
<dbReference type="CDD" id="cd07438">
    <property type="entry name" value="PHP_HisPPase_AMP"/>
    <property type="match status" value="1"/>
</dbReference>
<comment type="caution">
    <text evidence="2">The sequence shown here is derived from an EMBL/GenBank/DDBJ whole genome shotgun (WGS) entry which is preliminary data.</text>
</comment>
<evidence type="ECO:0000313" key="3">
    <source>
        <dbReference type="Proteomes" id="UP000627781"/>
    </source>
</evidence>
<feature type="domain" description="Polymerase/histidinol phosphatase N-terminal" evidence="1">
    <location>
        <begin position="5"/>
        <end position="71"/>
    </location>
</feature>
<reference evidence="2 3" key="1">
    <citation type="submission" date="2020-08" db="EMBL/GenBank/DDBJ databases">
        <title>A Genomic Blueprint of the Chicken Gut Microbiome.</title>
        <authorList>
            <person name="Gilroy R."/>
            <person name="Ravi A."/>
            <person name="Getino M."/>
            <person name="Pursley I."/>
            <person name="Horton D.L."/>
            <person name="Alikhan N.-F."/>
            <person name="Baker D."/>
            <person name="Gharbi K."/>
            <person name="Hall N."/>
            <person name="Watson M."/>
            <person name="Adriaenssens E.M."/>
            <person name="Foster-Nyarko E."/>
            <person name="Jarju S."/>
            <person name="Secka A."/>
            <person name="Antonio M."/>
            <person name="Oren A."/>
            <person name="Chaudhuri R."/>
            <person name="La Ragione R.M."/>
            <person name="Hildebrand F."/>
            <person name="Pallen M.J."/>
        </authorList>
    </citation>
    <scope>NUCLEOTIDE SEQUENCE [LARGE SCALE GENOMIC DNA]</scope>
    <source>
        <strain evidence="2 3">Sa3CVN1</strain>
    </source>
</reference>
<organism evidence="2 3">
    <name type="scientific">Clostridium cibarium</name>
    <dbReference type="NCBI Taxonomy" id="2762247"/>
    <lineage>
        <taxon>Bacteria</taxon>
        <taxon>Bacillati</taxon>
        <taxon>Bacillota</taxon>
        <taxon>Clostridia</taxon>
        <taxon>Eubacteriales</taxon>
        <taxon>Clostridiaceae</taxon>
        <taxon>Clostridium</taxon>
    </lineage>
</organism>
<keyword evidence="3" id="KW-1185">Reference proteome</keyword>
<dbReference type="InterPro" id="IPR016195">
    <property type="entry name" value="Pol/histidinol_Pase-like"/>
</dbReference>
<dbReference type="Pfam" id="PF02811">
    <property type="entry name" value="PHP"/>
    <property type="match status" value="1"/>
</dbReference>
<protein>
    <submittedName>
        <fullName evidence="2">PHP domain-containing protein</fullName>
    </submittedName>
</protein>
<dbReference type="InterPro" id="IPR004013">
    <property type="entry name" value="PHP_dom"/>
</dbReference>
<sequence>MDFNVDLHLHSYYSDDGEYTPKELIDIGYKNKMSVLAIADHNSTQGVKEAVSYGKTLGITVIPAIELDCTYNNINLHVLGYGVNPDYEKFEENRINILNQEKRAAAKKVQIIKELGIYVDDDKVKEISKDGVVTGEIIAEVALGDERNKDNKLLKEYFPGGNRDDNPYVNFYWDFCSQGKPAYVEIKYITLTEAINMINRAGGVAVLAHPGNNIKENIDILDGIVEEGIVGIEAFSSYHSEYQRDFYIEQASRLKLSLTCGSDFHGKTKPKIQIGSVDCTSKKKEILDGLIKHWLL</sequence>
<dbReference type="InterPro" id="IPR052018">
    <property type="entry name" value="PHP_domain"/>
</dbReference>
<dbReference type="Gene3D" id="1.10.150.650">
    <property type="match status" value="1"/>
</dbReference>
<evidence type="ECO:0000259" key="1">
    <source>
        <dbReference type="SMART" id="SM00481"/>
    </source>
</evidence>
<name>A0ABR8PR37_9CLOT</name>
<dbReference type="SMART" id="SM00481">
    <property type="entry name" value="POLIIIAc"/>
    <property type="match status" value="1"/>
</dbReference>
<accession>A0ABR8PR37</accession>
<dbReference type="InterPro" id="IPR003141">
    <property type="entry name" value="Pol/His_phosphatase_N"/>
</dbReference>
<dbReference type="SUPFAM" id="SSF89550">
    <property type="entry name" value="PHP domain-like"/>
    <property type="match status" value="1"/>
</dbReference>
<evidence type="ECO:0000313" key="2">
    <source>
        <dbReference type="EMBL" id="MBD7910635.1"/>
    </source>
</evidence>
<dbReference type="Gene3D" id="3.20.20.140">
    <property type="entry name" value="Metal-dependent hydrolases"/>
    <property type="match status" value="1"/>
</dbReference>
<dbReference type="PANTHER" id="PTHR42924">
    <property type="entry name" value="EXONUCLEASE"/>
    <property type="match status" value="1"/>
</dbReference>
<dbReference type="EMBL" id="JACSRA010000005">
    <property type="protein sequence ID" value="MBD7910635.1"/>
    <property type="molecule type" value="Genomic_DNA"/>
</dbReference>
<dbReference type="PANTHER" id="PTHR42924:SF3">
    <property type="entry name" value="POLYMERASE_HISTIDINOL PHOSPHATASE N-TERMINAL DOMAIN-CONTAINING PROTEIN"/>
    <property type="match status" value="1"/>
</dbReference>
<proteinExistence type="predicted"/>
<dbReference type="Proteomes" id="UP000627781">
    <property type="component" value="Unassembled WGS sequence"/>
</dbReference>